<feature type="compositionally biased region" description="Acidic residues" evidence="5">
    <location>
        <begin position="806"/>
        <end position="815"/>
    </location>
</feature>
<feature type="compositionally biased region" description="Polar residues" evidence="5">
    <location>
        <begin position="926"/>
        <end position="943"/>
    </location>
</feature>
<feature type="region of interest" description="Disordered" evidence="5">
    <location>
        <begin position="805"/>
        <end position="883"/>
    </location>
</feature>
<evidence type="ECO:0000259" key="8">
    <source>
        <dbReference type="Pfam" id="PF13886"/>
    </source>
</evidence>
<gene>
    <name evidence="9" type="ORF">L207DRAFT_586381</name>
</gene>
<feature type="transmembrane region" description="Helical" evidence="6">
    <location>
        <begin position="266"/>
        <end position="289"/>
    </location>
</feature>
<dbReference type="EMBL" id="KZ613950">
    <property type="protein sequence ID" value="PMD36682.1"/>
    <property type="molecule type" value="Genomic_DNA"/>
</dbReference>
<reference evidence="9 10" key="1">
    <citation type="submission" date="2016-04" db="EMBL/GenBank/DDBJ databases">
        <title>A degradative enzymes factory behind the ericoid mycorrhizal symbiosis.</title>
        <authorList>
            <consortium name="DOE Joint Genome Institute"/>
            <person name="Martino E."/>
            <person name="Morin E."/>
            <person name="Grelet G."/>
            <person name="Kuo A."/>
            <person name="Kohler A."/>
            <person name="Daghino S."/>
            <person name="Barry K."/>
            <person name="Choi C."/>
            <person name="Cichocki N."/>
            <person name="Clum A."/>
            <person name="Copeland A."/>
            <person name="Hainaut M."/>
            <person name="Haridas S."/>
            <person name="Labutti K."/>
            <person name="Lindquist E."/>
            <person name="Lipzen A."/>
            <person name="Khouja H.-R."/>
            <person name="Murat C."/>
            <person name="Ohm R."/>
            <person name="Olson A."/>
            <person name="Spatafora J."/>
            <person name="Veneault-Fourrey C."/>
            <person name="Henrissat B."/>
            <person name="Grigoriev I."/>
            <person name="Martin F."/>
            <person name="Perotto S."/>
        </authorList>
    </citation>
    <scope>NUCLEOTIDE SEQUENCE [LARGE SCALE GENOMIC DNA]</scope>
    <source>
        <strain evidence="9 10">F</strain>
    </source>
</reference>
<dbReference type="Proteomes" id="UP000235786">
    <property type="component" value="Unassembled WGS sequence"/>
</dbReference>
<name>A0A2J6RDU3_HYAVF</name>
<evidence type="ECO:0000313" key="10">
    <source>
        <dbReference type="Proteomes" id="UP000235786"/>
    </source>
</evidence>
<dbReference type="PANTHER" id="PTHR39469">
    <property type="entry name" value="CHROMOSOME 1, WHOLE GENOME SHOTGUN SEQUENCE"/>
    <property type="match status" value="1"/>
</dbReference>
<keyword evidence="4 6" id="KW-0472">Membrane</keyword>
<feature type="transmembrane region" description="Helical" evidence="6">
    <location>
        <begin position="186"/>
        <end position="205"/>
    </location>
</feature>
<feature type="signal peptide" evidence="7">
    <location>
        <begin position="1"/>
        <end position="24"/>
    </location>
</feature>
<feature type="compositionally biased region" description="Basic and acidic residues" evidence="5">
    <location>
        <begin position="395"/>
        <end position="408"/>
    </location>
</feature>
<feature type="region of interest" description="Disordered" evidence="5">
    <location>
        <begin position="578"/>
        <end position="597"/>
    </location>
</feature>
<feature type="transmembrane region" description="Helical" evidence="6">
    <location>
        <begin position="241"/>
        <end position="259"/>
    </location>
</feature>
<evidence type="ECO:0000256" key="3">
    <source>
        <dbReference type="ARBA" id="ARBA00022989"/>
    </source>
</evidence>
<feature type="domain" description="TM7S3/TM198-like" evidence="8">
    <location>
        <begin position="133"/>
        <end position="335"/>
    </location>
</feature>
<keyword evidence="3 6" id="KW-1133">Transmembrane helix</keyword>
<dbReference type="STRING" id="1149755.A0A2J6RDU3"/>
<feature type="compositionally biased region" description="Polar residues" evidence="5">
    <location>
        <begin position="840"/>
        <end position="870"/>
    </location>
</feature>
<feature type="transmembrane region" description="Helical" evidence="6">
    <location>
        <begin position="212"/>
        <end position="229"/>
    </location>
</feature>
<evidence type="ECO:0000256" key="7">
    <source>
        <dbReference type="SAM" id="SignalP"/>
    </source>
</evidence>
<dbReference type="GO" id="GO:0016020">
    <property type="term" value="C:membrane"/>
    <property type="evidence" value="ECO:0007669"/>
    <property type="project" value="UniProtKB-SubCell"/>
</dbReference>
<feature type="compositionally biased region" description="Low complexity" evidence="5">
    <location>
        <begin position="38"/>
        <end position="53"/>
    </location>
</feature>
<evidence type="ECO:0000256" key="6">
    <source>
        <dbReference type="SAM" id="Phobius"/>
    </source>
</evidence>
<feature type="chain" id="PRO_5014433235" description="TM7S3/TM198-like domain-containing protein" evidence="7">
    <location>
        <begin position="25"/>
        <end position="1146"/>
    </location>
</feature>
<dbReference type="Pfam" id="PF13886">
    <property type="entry name" value="TM7S3_TM198"/>
    <property type="match status" value="1"/>
</dbReference>
<sequence>MASSMRSKILVLLLLCFCINLTAASRWAVHLHQRDGQPTITSTDASPSPSSTGGSNGGSNGGKTTSANATVTSNSTSISETATQTGASITAITSNINGPAPTASFNFSSFNSTATPNALPLQPEITPGLSVAGVLLILSGLAYTLVGIKNKWLHIYFSAAYLASLAVTVLILYVMNPPVSNAIQGAYVVAIAMTGLILGGAAIIFTEMTEGLGCLLGGFCFSMWLLVLKPGGLLTTTSGKAIFIAALTLGGFSTSFSHYTRPYGLIIFVSFGGATAIVLGIDCFSRAGLKEYWAYLWDLNSNLFPLGATSYPLTRGIRVEIAATVIIFLAGILSQSKLWKLIKERRAQRTAARLQEQRDLEKEEENVGKRIEDAAAVDRNQWEAAYGNKDAVQSPRRDSGVGEMDSQKRGPMSEATSIRRSGEGEGEIEMSEMSSPTLVNGSGHVMMNNGQEGGPVTVRVARDVEPPPELDENGNPIEPSPKHDSQMSTRSAAREDEQRWVIGADGEARLEQRSSRRNSKRRSTPITTKSPDVIALPFKVPEGEVADDDRSSVATFADEEQAGKKRSSRRLSQVLMRRLSQRSHRNSKHFSIGEGESTEDLVIPRAVEEDRRSSLAATMDGLSDDEDMRSVRSSMQHTPDATSLNQLPEESNVPGVEANDQRLVSTSTQAGKLATPNGGDKSRPISAATIATAILEPGAADGDRKTENSNGNTKTEEPATQKSLTSSTDPKAEPELTAENQTSEEVKHAAVASAVAQMESKQASLSKDRLPPQLSRVVMSYRTNEWAKHLSSADAPDVDDLKLEEYPTEQMEEEVAAPVRVEELQQTAENAMPPPAPASRTVSQMSSHAPTRSASAQSKHPSPEQVGSFQHQERLARNSSLQSLPSQIAQQALGRSLGYRSSSSPAIPQQIVESSTEENFPPTSPEPSSNRISQPTVPYGSTSTLIGKRDTLLRNKYSYYGNSVAVSSNPEFTQTQYTSGPASRAGSDAGSIYNYPNHPAPIPDDDNISLSARRELIRQASLQKLSSPVAPQYQQGPIPFDSHQPRRQSFAPSPIVREQQLASWRASVQQDLQSGIVPKNVIERQRSLLWQERQAEDQRKTLEERMRNQRDSAFDERMRRGDMLDAHREAMRKMQAKANRASQIQS</sequence>
<feature type="region of interest" description="Disordered" evidence="5">
    <location>
        <begin position="606"/>
        <end position="770"/>
    </location>
</feature>
<feature type="transmembrane region" description="Helical" evidence="6">
    <location>
        <begin position="153"/>
        <end position="174"/>
    </location>
</feature>
<feature type="region of interest" description="Disordered" evidence="5">
    <location>
        <begin position="1093"/>
        <end position="1120"/>
    </location>
</feature>
<feature type="compositionally biased region" description="Polar residues" evidence="5">
    <location>
        <begin position="720"/>
        <end position="729"/>
    </location>
</feature>
<dbReference type="InterPro" id="IPR025256">
    <property type="entry name" value="TM7S3/TM198-like_dom"/>
</dbReference>
<feature type="compositionally biased region" description="Basic residues" evidence="5">
    <location>
        <begin position="579"/>
        <end position="588"/>
    </location>
</feature>
<evidence type="ECO:0000313" key="9">
    <source>
        <dbReference type="EMBL" id="PMD36682.1"/>
    </source>
</evidence>
<keyword evidence="7" id="KW-0732">Signal</keyword>
<feature type="compositionally biased region" description="Low complexity" evidence="5">
    <location>
        <begin position="895"/>
        <end position="904"/>
    </location>
</feature>
<feature type="region of interest" description="Disordered" evidence="5">
    <location>
        <begin position="895"/>
        <end position="943"/>
    </location>
</feature>
<dbReference type="PANTHER" id="PTHR39469:SF1">
    <property type="entry name" value="DUF4203 DOMAIN-CONTAINING PROTEIN"/>
    <property type="match status" value="1"/>
</dbReference>
<comment type="subcellular location">
    <subcellularLocation>
        <location evidence="1">Membrane</location>
        <topology evidence="1">Multi-pass membrane protein</topology>
    </subcellularLocation>
</comment>
<feature type="compositionally biased region" description="Low complexity" evidence="5">
    <location>
        <begin position="62"/>
        <end position="77"/>
    </location>
</feature>
<evidence type="ECO:0000256" key="5">
    <source>
        <dbReference type="SAM" id="MobiDB-lite"/>
    </source>
</evidence>
<dbReference type="OrthoDB" id="102260at2759"/>
<evidence type="ECO:0000256" key="4">
    <source>
        <dbReference type="ARBA" id="ARBA00023136"/>
    </source>
</evidence>
<evidence type="ECO:0000256" key="1">
    <source>
        <dbReference type="ARBA" id="ARBA00004141"/>
    </source>
</evidence>
<organism evidence="9 10">
    <name type="scientific">Hyaloscypha variabilis (strain UAMH 11265 / GT02V1 / F)</name>
    <name type="common">Meliniomyces variabilis</name>
    <dbReference type="NCBI Taxonomy" id="1149755"/>
    <lineage>
        <taxon>Eukaryota</taxon>
        <taxon>Fungi</taxon>
        <taxon>Dikarya</taxon>
        <taxon>Ascomycota</taxon>
        <taxon>Pezizomycotina</taxon>
        <taxon>Leotiomycetes</taxon>
        <taxon>Helotiales</taxon>
        <taxon>Hyaloscyphaceae</taxon>
        <taxon>Hyaloscypha</taxon>
        <taxon>Hyaloscypha variabilis</taxon>
    </lineage>
</organism>
<feature type="region of interest" description="Disordered" evidence="5">
    <location>
        <begin position="389"/>
        <end position="432"/>
    </location>
</feature>
<dbReference type="AlphaFoldDB" id="A0A2J6RDU3"/>
<proteinExistence type="predicted"/>
<evidence type="ECO:0000256" key="2">
    <source>
        <dbReference type="ARBA" id="ARBA00022692"/>
    </source>
</evidence>
<protein>
    <recommendedName>
        <fullName evidence="8">TM7S3/TM198-like domain-containing protein</fullName>
    </recommendedName>
</protein>
<feature type="compositionally biased region" description="Polar residues" evidence="5">
    <location>
        <begin position="905"/>
        <end position="918"/>
    </location>
</feature>
<feature type="region of interest" description="Disordered" evidence="5">
    <location>
        <begin position="37"/>
        <end position="77"/>
    </location>
</feature>
<keyword evidence="10" id="KW-1185">Reference proteome</keyword>
<feature type="region of interest" description="Disordered" evidence="5">
    <location>
        <begin position="465"/>
        <end position="551"/>
    </location>
</feature>
<keyword evidence="2 6" id="KW-0812">Transmembrane</keyword>
<feature type="compositionally biased region" description="Polar residues" evidence="5">
    <location>
        <begin position="631"/>
        <end position="649"/>
    </location>
</feature>
<accession>A0A2J6RDU3</accession>
<feature type="transmembrane region" description="Helical" evidence="6">
    <location>
        <begin position="125"/>
        <end position="146"/>
    </location>
</feature>